<dbReference type="Proteomes" id="UP000001292">
    <property type="component" value="Unassembled WGS sequence"/>
</dbReference>
<reference evidence="1 2" key="1">
    <citation type="journal article" date="2007" name="Nature">
        <title>Evolution of genes and genomes on the Drosophila phylogeny.</title>
        <authorList>
            <consortium name="Drosophila 12 Genomes Consortium"/>
            <person name="Clark A.G."/>
            <person name="Eisen M.B."/>
            <person name="Smith D.R."/>
            <person name="Bergman C.M."/>
            <person name="Oliver B."/>
            <person name="Markow T.A."/>
            <person name="Kaufman T.C."/>
            <person name="Kellis M."/>
            <person name="Gelbart W."/>
            <person name="Iyer V.N."/>
            <person name="Pollard D.A."/>
            <person name="Sackton T.B."/>
            <person name="Larracuente A.M."/>
            <person name="Singh N.D."/>
            <person name="Abad J.P."/>
            <person name="Abt D.N."/>
            <person name="Adryan B."/>
            <person name="Aguade M."/>
            <person name="Akashi H."/>
            <person name="Anderson W.W."/>
            <person name="Aquadro C.F."/>
            <person name="Ardell D.H."/>
            <person name="Arguello R."/>
            <person name="Artieri C.G."/>
            <person name="Barbash D.A."/>
            <person name="Barker D."/>
            <person name="Barsanti P."/>
            <person name="Batterham P."/>
            <person name="Batzoglou S."/>
            <person name="Begun D."/>
            <person name="Bhutkar A."/>
            <person name="Blanco E."/>
            <person name="Bosak S.A."/>
            <person name="Bradley R.K."/>
            <person name="Brand A.D."/>
            <person name="Brent M.R."/>
            <person name="Brooks A.N."/>
            <person name="Brown R.H."/>
            <person name="Butlin R.K."/>
            <person name="Caggese C."/>
            <person name="Calvi B.R."/>
            <person name="Bernardo de Carvalho A."/>
            <person name="Caspi A."/>
            <person name="Castrezana S."/>
            <person name="Celniker S.E."/>
            <person name="Chang J.L."/>
            <person name="Chapple C."/>
            <person name="Chatterji S."/>
            <person name="Chinwalla A."/>
            <person name="Civetta A."/>
            <person name="Clifton S.W."/>
            <person name="Comeron J.M."/>
            <person name="Costello J.C."/>
            <person name="Coyne J.A."/>
            <person name="Daub J."/>
            <person name="David R.G."/>
            <person name="Delcher A.L."/>
            <person name="Delehaunty K."/>
            <person name="Do C.B."/>
            <person name="Ebling H."/>
            <person name="Edwards K."/>
            <person name="Eickbush T."/>
            <person name="Evans J.D."/>
            <person name="Filipski A."/>
            <person name="Findeiss S."/>
            <person name="Freyhult E."/>
            <person name="Fulton L."/>
            <person name="Fulton R."/>
            <person name="Garcia A.C."/>
            <person name="Gardiner A."/>
            <person name="Garfield D.A."/>
            <person name="Garvin B.E."/>
            <person name="Gibson G."/>
            <person name="Gilbert D."/>
            <person name="Gnerre S."/>
            <person name="Godfrey J."/>
            <person name="Good R."/>
            <person name="Gotea V."/>
            <person name="Gravely B."/>
            <person name="Greenberg A.J."/>
            <person name="Griffiths-Jones S."/>
            <person name="Gross S."/>
            <person name="Guigo R."/>
            <person name="Gustafson E.A."/>
            <person name="Haerty W."/>
            <person name="Hahn M.W."/>
            <person name="Halligan D.L."/>
            <person name="Halpern A.L."/>
            <person name="Halter G.M."/>
            <person name="Han M.V."/>
            <person name="Heger A."/>
            <person name="Hillier L."/>
            <person name="Hinrichs A.S."/>
            <person name="Holmes I."/>
            <person name="Hoskins R.A."/>
            <person name="Hubisz M.J."/>
            <person name="Hultmark D."/>
            <person name="Huntley M.A."/>
            <person name="Jaffe D.B."/>
            <person name="Jagadeeshan S."/>
            <person name="Jeck W.R."/>
            <person name="Johnson J."/>
            <person name="Jones C.D."/>
            <person name="Jordan W.C."/>
            <person name="Karpen G.H."/>
            <person name="Kataoka E."/>
            <person name="Keightley P.D."/>
            <person name="Kheradpour P."/>
            <person name="Kirkness E.F."/>
            <person name="Koerich L.B."/>
            <person name="Kristiansen K."/>
            <person name="Kudrna D."/>
            <person name="Kulathinal R.J."/>
            <person name="Kumar S."/>
            <person name="Kwok R."/>
            <person name="Lander E."/>
            <person name="Langley C.H."/>
            <person name="Lapoint R."/>
            <person name="Lazzaro B.P."/>
            <person name="Lee S.J."/>
            <person name="Levesque L."/>
            <person name="Li R."/>
            <person name="Lin C.F."/>
            <person name="Lin M.F."/>
            <person name="Lindblad-Toh K."/>
            <person name="Llopart A."/>
            <person name="Long M."/>
            <person name="Low L."/>
            <person name="Lozovsky E."/>
            <person name="Lu J."/>
            <person name="Luo M."/>
            <person name="Machado C.A."/>
            <person name="Makalowski W."/>
            <person name="Marzo M."/>
            <person name="Matsuda M."/>
            <person name="Matzkin L."/>
            <person name="McAllister B."/>
            <person name="McBride C.S."/>
            <person name="McKernan B."/>
            <person name="McKernan K."/>
            <person name="Mendez-Lago M."/>
            <person name="Minx P."/>
            <person name="Mollenhauer M.U."/>
            <person name="Montooth K."/>
            <person name="Mount S.M."/>
            <person name="Mu X."/>
            <person name="Myers E."/>
            <person name="Negre B."/>
            <person name="Newfeld S."/>
            <person name="Nielsen R."/>
            <person name="Noor M.A."/>
            <person name="O'Grady P."/>
            <person name="Pachter L."/>
            <person name="Papaceit M."/>
            <person name="Parisi M.J."/>
            <person name="Parisi M."/>
            <person name="Parts L."/>
            <person name="Pedersen J.S."/>
            <person name="Pesole G."/>
            <person name="Phillippy A.M."/>
            <person name="Ponting C.P."/>
            <person name="Pop M."/>
            <person name="Porcelli D."/>
            <person name="Powell J.R."/>
            <person name="Prohaska S."/>
            <person name="Pruitt K."/>
            <person name="Puig M."/>
            <person name="Quesneville H."/>
            <person name="Ram K.R."/>
            <person name="Rand D."/>
            <person name="Rasmussen M.D."/>
            <person name="Reed L.K."/>
            <person name="Reenan R."/>
            <person name="Reily A."/>
            <person name="Remington K.A."/>
            <person name="Rieger T.T."/>
            <person name="Ritchie M.G."/>
            <person name="Robin C."/>
            <person name="Rogers Y.H."/>
            <person name="Rohde C."/>
            <person name="Rozas J."/>
            <person name="Rubenfield M.J."/>
            <person name="Ruiz A."/>
            <person name="Russo S."/>
            <person name="Salzberg S.L."/>
            <person name="Sanchez-Gracia A."/>
            <person name="Saranga D.J."/>
            <person name="Sato H."/>
            <person name="Schaeffer S.W."/>
            <person name="Schatz M.C."/>
            <person name="Schlenke T."/>
            <person name="Schwartz R."/>
            <person name="Segarra C."/>
            <person name="Singh R.S."/>
            <person name="Sirot L."/>
            <person name="Sirota M."/>
            <person name="Sisneros N.B."/>
            <person name="Smith C.D."/>
            <person name="Smith T.F."/>
            <person name="Spieth J."/>
            <person name="Stage D.E."/>
            <person name="Stark A."/>
            <person name="Stephan W."/>
            <person name="Strausberg R.L."/>
            <person name="Strempel S."/>
            <person name="Sturgill D."/>
            <person name="Sutton G."/>
            <person name="Sutton G.G."/>
            <person name="Tao W."/>
            <person name="Teichmann S."/>
            <person name="Tobari Y.N."/>
            <person name="Tomimura Y."/>
            <person name="Tsolas J.M."/>
            <person name="Valente V.L."/>
            <person name="Venter E."/>
            <person name="Venter J.C."/>
            <person name="Vicario S."/>
            <person name="Vieira F.G."/>
            <person name="Vilella A.J."/>
            <person name="Villasante A."/>
            <person name="Walenz B."/>
            <person name="Wang J."/>
            <person name="Wasserman M."/>
            <person name="Watts T."/>
            <person name="Wilson D."/>
            <person name="Wilson R.K."/>
            <person name="Wing R.A."/>
            <person name="Wolfner M.F."/>
            <person name="Wong A."/>
            <person name="Wong G.K."/>
            <person name="Wu C.I."/>
            <person name="Wu G."/>
            <person name="Yamamoto D."/>
            <person name="Yang H.P."/>
            <person name="Yang S.P."/>
            <person name="Yorke J.A."/>
            <person name="Yoshida K."/>
            <person name="Zdobnov E."/>
            <person name="Zhang P."/>
            <person name="Zhang Y."/>
            <person name="Zimin A.V."/>
            <person name="Baldwin J."/>
            <person name="Abdouelleil A."/>
            <person name="Abdulkadir J."/>
            <person name="Abebe A."/>
            <person name="Abera B."/>
            <person name="Abreu J."/>
            <person name="Acer S.C."/>
            <person name="Aftuck L."/>
            <person name="Alexander A."/>
            <person name="An P."/>
            <person name="Anderson E."/>
            <person name="Anderson S."/>
            <person name="Arachi H."/>
            <person name="Azer M."/>
            <person name="Bachantsang P."/>
            <person name="Barry A."/>
            <person name="Bayul T."/>
            <person name="Berlin A."/>
            <person name="Bessette D."/>
            <person name="Bloom T."/>
            <person name="Blye J."/>
            <person name="Boguslavskiy L."/>
            <person name="Bonnet C."/>
            <person name="Boukhgalter B."/>
            <person name="Bourzgui I."/>
            <person name="Brown A."/>
            <person name="Cahill P."/>
            <person name="Channer S."/>
            <person name="Cheshatsang Y."/>
            <person name="Chuda L."/>
            <person name="Citroen M."/>
            <person name="Collymore A."/>
            <person name="Cooke P."/>
            <person name="Costello M."/>
            <person name="D'Aco K."/>
            <person name="Daza R."/>
            <person name="De Haan G."/>
            <person name="DeGray S."/>
            <person name="DeMaso C."/>
            <person name="Dhargay N."/>
            <person name="Dooley K."/>
            <person name="Dooley E."/>
            <person name="Doricent M."/>
            <person name="Dorje P."/>
            <person name="Dorjee K."/>
            <person name="Dupes A."/>
            <person name="Elong R."/>
            <person name="Falk J."/>
            <person name="Farina A."/>
            <person name="Faro S."/>
            <person name="Ferguson D."/>
            <person name="Fisher S."/>
            <person name="Foley C.D."/>
            <person name="Franke A."/>
            <person name="Friedrich D."/>
            <person name="Gadbois L."/>
            <person name="Gearin G."/>
            <person name="Gearin C.R."/>
            <person name="Giannoukos G."/>
            <person name="Goode T."/>
            <person name="Graham J."/>
            <person name="Grandbois E."/>
            <person name="Grewal S."/>
            <person name="Gyaltsen K."/>
            <person name="Hafez N."/>
            <person name="Hagos B."/>
            <person name="Hall J."/>
            <person name="Henson C."/>
            <person name="Hollinger A."/>
            <person name="Honan T."/>
            <person name="Huard M.D."/>
            <person name="Hughes L."/>
            <person name="Hurhula B."/>
            <person name="Husby M.E."/>
            <person name="Kamat A."/>
            <person name="Kanga B."/>
            <person name="Kashin S."/>
            <person name="Khazanovich D."/>
            <person name="Kisner P."/>
            <person name="Lance K."/>
            <person name="Lara M."/>
            <person name="Lee W."/>
            <person name="Lennon N."/>
            <person name="Letendre F."/>
            <person name="LeVine R."/>
            <person name="Lipovsky A."/>
            <person name="Liu X."/>
            <person name="Liu J."/>
            <person name="Liu S."/>
            <person name="Lokyitsang T."/>
            <person name="Lokyitsang Y."/>
            <person name="Lubonja R."/>
            <person name="Lui A."/>
            <person name="MacDonald P."/>
            <person name="Magnisalis V."/>
            <person name="Maru K."/>
            <person name="Matthews C."/>
            <person name="McCusker W."/>
            <person name="McDonough S."/>
            <person name="Mehta T."/>
            <person name="Meldrim J."/>
            <person name="Meneus L."/>
            <person name="Mihai O."/>
            <person name="Mihalev A."/>
            <person name="Mihova T."/>
            <person name="Mittelman R."/>
            <person name="Mlenga V."/>
            <person name="Montmayeur A."/>
            <person name="Mulrain L."/>
            <person name="Navidi A."/>
            <person name="Naylor J."/>
            <person name="Negash T."/>
            <person name="Nguyen T."/>
            <person name="Nguyen N."/>
            <person name="Nicol R."/>
            <person name="Norbu C."/>
            <person name="Norbu N."/>
            <person name="Novod N."/>
            <person name="O'Neill B."/>
            <person name="Osman S."/>
            <person name="Markiewicz E."/>
            <person name="Oyono O.L."/>
            <person name="Patti C."/>
            <person name="Phunkhang P."/>
            <person name="Pierre F."/>
            <person name="Priest M."/>
            <person name="Raghuraman S."/>
            <person name="Rege F."/>
            <person name="Reyes R."/>
            <person name="Rise C."/>
            <person name="Rogov P."/>
            <person name="Ross K."/>
            <person name="Ryan E."/>
            <person name="Settipalli S."/>
            <person name="Shea T."/>
            <person name="Sherpa N."/>
            <person name="Shi L."/>
            <person name="Shih D."/>
            <person name="Sparrow T."/>
            <person name="Spaulding J."/>
            <person name="Stalker J."/>
            <person name="Stange-Thomann N."/>
            <person name="Stavropoulos S."/>
            <person name="Stone C."/>
            <person name="Strader C."/>
            <person name="Tesfaye S."/>
            <person name="Thomson T."/>
            <person name="Thoulutsang Y."/>
            <person name="Thoulutsang D."/>
            <person name="Topham K."/>
            <person name="Topping I."/>
            <person name="Tsamla T."/>
            <person name="Vassiliev H."/>
            <person name="Vo A."/>
            <person name="Wangchuk T."/>
            <person name="Wangdi T."/>
            <person name="Weiand M."/>
            <person name="Wilkinson J."/>
            <person name="Wilson A."/>
            <person name="Yadav S."/>
            <person name="Young G."/>
            <person name="Yu Q."/>
            <person name="Zembek L."/>
            <person name="Zhong D."/>
            <person name="Zimmer A."/>
            <person name="Zwirko Z."/>
            <person name="Jaffe D.B."/>
            <person name="Alvarez P."/>
            <person name="Brockman W."/>
            <person name="Butler J."/>
            <person name="Chin C."/>
            <person name="Gnerre S."/>
            <person name="Grabherr M."/>
            <person name="Kleber M."/>
            <person name="Mauceli E."/>
            <person name="MacCallum I."/>
        </authorList>
    </citation>
    <scope>NUCLEOTIDE SEQUENCE [LARGE SCALE GENOMIC DNA]</scope>
    <source>
        <strain evidence="2">Rob3c / Tucson 14021-0248.25</strain>
    </source>
</reference>
<organism evidence="2">
    <name type="scientific">Drosophila sechellia</name>
    <name type="common">Fruit fly</name>
    <dbReference type="NCBI Taxonomy" id="7238"/>
    <lineage>
        <taxon>Eukaryota</taxon>
        <taxon>Metazoa</taxon>
        <taxon>Ecdysozoa</taxon>
        <taxon>Arthropoda</taxon>
        <taxon>Hexapoda</taxon>
        <taxon>Insecta</taxon>
        <taxon>Pterygota</taxon>
        <taxon>Neoptera</taxon>
        <taxon>Endopterygota</taxon>
        <taxon>Diptera</taxon>
        <taxon>Brachycera</taxon>
        <taxon>Muscomorpha</taxon>
        <taxon>Ephydroidea</taxon>
        <taxon>Drosophilidae</taxon>
        <taxon>Drosophila</taxon>
        <taxon>Sophophora</taxon>
    </lineage>
</organism>
<accession>B4IP53</accession>
<evidence type="ECO:0000313" key="2">
    <source>
        <dbReference type="Proteomes" id="UP000001292"/>
    </source>
</evidence>
<evidence type="ECO:0000313" key="1">
    <source>
        <dbReference type="EMBL" id="EDW51024.1"/>
    </source>
</evidence>
<name>B4IP53_DROSE</name>
<protein>
    <submittedName>
        <fullName evidence="1">GM19681</fullName>
    </submittedName>
</protein>
<gene>
    <name evidence="1" type="primary">Dsec\GM19681</name>
    <name evidence="1" type="ORF">Dsec_GM19681</name>
</gene>
<dbReference type="HOGENOM" id="CLU_2981281_0_0_1"/>
<proteinExistence type="predicted"/>
<keyword evidence="2" id="KW-1185">Reference proteome</keyword>
<sequence>MGQRNHPPVHPHIRRIVAAVFAPFEGVKGDKGAEHLRPGCKRVLSETANTNSTLLLRK</sequence>
<dbReference type="AlphaFoldDB" id="B4IP53"/>
<dbReference type="EMBL" id="CH678235">
    <property type="protein sequence ID" value="EDW51024.1"/>
    <property type="molecule type" value="Genomic_DNA"/>
</dbReference>